<reference evidence="3" key="1">
    <citation type="journal article" date="2021" name="PeerJ">
        <title>Extensive microbial diversity within the chicken gut microbiome revealed by metagenomics and culture.</title>
        <authorList>
            <person name="Gilroy R."/>
            <person name="Ravi A."/>
            <person name="Getino M."/>
            <person name="Pursley I."/>
            <person name="Horton D.L."/>
            <person name="Alikhan N.F."/>
            <person name="Baker D."/>
            <person name="Gharbi K."/>
            <person name="Hall N."/>
            <person name="Watson M."/>
            <person name="Adriaenssens E.M."/>
            <person name="Foster-Nyarko E."/>
            <person name="Jarju S."/>
            <person name="Secka A."/>
            <person name="Antonio M."/>
            <person name="Oren A."/>
            <person name="Chaudhuri R.R."/>
            <person name="La Ragione R."/>
            <person name="Hildebrand F."/>
            <person name="Pallen M.J."/>
        </authorList>
    </citation>
    <scope>NUCLEOTIDE SEQUENCE</scope>
    <source>
        <strain evidence="3">ChiW19-6364</strain>
    </source>
</reference>
<dbReference type="GO" id="GO:0016747">
    <property type="term" value="F:acyltransferase activity, transferring groups other than amino-acyl groups"/>
    <property type="evidence" value="ECO:0007669"/>
    <property type="project" value="InterPro"/>
</dbReference>
<evidence type="ECO:0000313" key="3">
    <source>
        <dbReference type="EMBL" id="HJD40965.1"/>
    </source>
</evidence>
<feature type="transmembrane region" description="Helical" evidence="1">
    <location>
        <begin position="12"/>
        <end position="36"/>
    </location>
</feature>
<feature type="transmembrane region" description="Helical" evidence="1">
    <location>
        <begin position="143"/>
        <end position="161"/>
    </location>
</feature>
<dbReference type="EMBL" id="DWUX01000226">
    <property type="protein sequence ID" value="HJD40965.1"/>
    <property type="molecule type" value="Genomic_DNA"/>
</dbReference>
<protein>
    <submittedName>
        <fullName evidence="3">Acyltransferase</fullName>
    </submittedName>
</protein>
<dbReference type="Proteomes" id="UP000823850">
    <property type="component" value="Unassembled WGS sequence"/>
</dbReference>
<keyword evidence="1" id="KW-0812">Transmembrane</keyword>
<keyword evidence="1" id="KW-0472">Membrane</keyword>
<accession>A0A9D2U524</accession>
<gene>
    <name evidence="3" type="ORF">H9913_13195</name>
</gene>
<evidence type="ECO:0000313" key="4">
    <source>
        <dbReference type="Proteomes" id="UP000823850"/>
    </source>
</evidence>
<dbReference type="InterPro" id="IPR002656">
    <property type="entry name" value="Acyl_transf_3_dom"/>
</dbReference>
<keyword evidence="1" id="KW-1133">Transmembrane helix</keyword>
<feature type="transmembrane region" description="Helical" evidence="1">
    <location>
        <begin position="48"/>
        <end position="69"/>
    </location>
</feature>
<feature type="transmembrane region" description="Helical" evidence="1">
    <location>
        <begin position="223"/>
        <end position="245"/>
    </location>
</feature>
<evidence type="ECO:0000259" key="2">
    <source>
        <dbReference type="Pfam" id="PF01757"/>
    </source>
</evidence>
<feature type="transmembrane region" description="Helical" evidence="1">
    <location>
        <begin position="322"/>
        <end position="346"/>
    </location>
</feature>
<name>A0A9D2U524_9FIRM</name>
<keyword evidence="3" id="KW-0808">Transferase</keyword>
<evidence type="ECO:0000256" key="1">
    <source>
        <dbReference type="SAM" id="Phobius"/>
    </source>
</evidence>
<dbReference type="AlphaFoldDB" id="A0A9D2U524"/>
<proteinExistence type="predicted"/>
<feature type="transmembrane region" description="Helical" evidence="1">
    <location>
        <begin position="251"/>
        <end position="270"/>
    </location>
</feature>
<keyword evidence="3" id="KW-0012">Acyltransferase</keyword>
<sequence length="361" mass="40098">MKSEQAKALSLGYFNMARGLGMILIVLGHSVNLYLASSEPAGSGPFSGFGSVLGGGVMAAFFMISGFGFYKRSPRKCFSIQCRLLLRPYFWVAGAVLATKLLLAVVKQRSFLENGGELVLTYLLGLNAEGGGKLFGIPVESVSIFWFVLALFGGWILYNGISRLHSQRLKYFCVAGCVILSYAMTLLWKIWPYCLPMAFLAAGYLWAGEAIKNHDLLEGKLPWTWWALIAALAGITAAFGGVNIVACVWKLGILDVAGSFCWGFLLLRLYALFMKREHKGKIFGALEEIGFQSIWIVCLHAYEKVIFPWYRIPGILPDHPWIGVGLCFIGRCIIMYVLYKVILCIIKKTKKKKTGKIVLER</sequence>
<reference evidence="3" key="2">
    <citation type="submission" date="2021-04" db="EMBL/GenBank/DDBJ databases">
        <authorList>
            <person name="Gilroy R."/>
        </authorList>
    </citation>
    <scope>NUCLEOTIDE SEQUENCE</scope>
    <source>
        <strain evidence="3">ChiW19-6364</strain>
    </source>
</reference>
<feature type="domain" description="Acyltransferase 3" evidence="2">
    <location>
        <begin position="12"/>
        <end position="339"/>
    </location>
</feature>
<organism evidence="3 4">
    <name type="scientific">Candidatus Blautia stercoripullorum</name>
    <dbReference type="NCBI Taxonomy" id="2838502"/>
    <lineage>
        <taxon>Bacteria</taxon>
        <taxon>Bacillati</taxon>
        <taxon>Bacillota</taxon>
        <taxon>Clostridia</taxon>
        <taxon>Lachnospirales</taxon>
        <taxon>Lachnospiraceae</taxon>
        <taxon>Blautia</taxon>
    </lineage>
</organism>
<dbReference type="Pfam" id="PF01757">
    <property type="entry name" value="Acyl_transf_3"/>
    <property type="match status" value="1"/>
</dbReference>
<feature type="transmembrane region" description="Helical" evidence="1">
    <location>
        <begin position="168"/>
        <end position="184"/>
    </location>
</feature>
<feature type="transmembrane region" description="Helical" evidence="1">
    <location>
        <begin position="89"/>
        <end position="106"/>
    </location>
</feature>
<comment type="caution">
    <text evidence="3">The sequence shown here is derived from an EMBL/GenBank/DDBJ whole genome shotgun (WGS) entry which is preliminary data.</text>
</comment>